<evidence type="ECO:0000256" key="1">
    <source>
        <dbReference type="ARBA" id="ARBA00004141"/>
    </source>
</evidence>
<dbReference type="GO" id="GO:0022857">
    <property type="term" value="F:transmembrane transporter activity"/>
    <property type="evidence" value="ECO:0007669"/>
    <property type="project" value="InterPro"/>
</dbReference>
<feature type="transmembrane region" description="Helical" evidence="5">
    <location>
        <begin position="394"/>
        <end position="415"/>
    </location>
</feature>
<keyword evidence="3 5" id="KW-1133">Transmembrane helix</keyword>
<keyword evidence="2 5" id="KW-0812">Transmembrane</keyword>
<dbReference type="EMBL" id="CYGY02000115">
    <property type="protein sequence ID" value="SIT51305.1"/>
    <property type="molecule type" value="Genomic_DNA"/>
</dbReference>
<feature type="transmembrane region" description="Helical" evidence="5">
    <location>
        <begin position="161"/>
        <end position="179"/>
    </location>
</feature>
<sequence length="448" mass="46111">MQTRRAWKVNISSRACRHDAGCFARIQNRFQRAFPPAVFPFAEISVSDRPSDSASLPAAHRNLPVGARNRARYATMALFLIAGMMYASWGVHVPTVRDRFHLNPAMLSLALFAVAGGSIGAMVTNAPWIARVGTRRACLAGGLAMSACGALILVVPWYWMLLVVLAFFGAGMATLDVAMNAEASAVEEALGRPIMSSLHGMFSAGGMAGAAVGGAALAHGMAPALHLLLASLVSAGVLVAACPSVLPHVPHAEHPDAHTPRANRWRSPALWALGAIALIALIAEGAMYDWATVYMRDVVASTPAVASAAYAAFSGGMAAARFAGDAVRARFGAPQLTAASASLACAGMIGALLLPNAVAALTGFTMMGLGLANMMPVLFAAAARVKGIHAAEGLAHVAGLAYFGLLLGPVIIGGVAQVTNLPIGLSVVALCAALVAFIGPRVLRRLGI</sequence>
<proteinExistence type="predicted"/>
<dbReference type="AlphaFoldDB" id="A0A1N7SV92"/>
<evidence type="ECO:0000256" key="3">
    <source>
        <dbReference type="ARBA" id="ARBA00022989"/>
    </source>
</evidence>
<feature type="transmembrane region" description="Helical" evidence="5">
    <location>
        <begin position="71"/>
        <end position="89"/>
    </location>
</feature>
<dbReference type="Gene3D" id="1.20.1250.20">
    <property type="entry name" value="MFS general substrate transporter like domains"/>
    <property type="match status" value="1"/>
</dbReference>
<feature type="transmembrane region" description="Helical" evidence="5">
    <location>
        <begin position="109"/>
        <end position="130"/>
    </location>
</feature>
<name>A0A1N7SV92_9BURK</name>
<dbReference type="InterPro" id="IPR011701">
    <property type="entry name" value="MFS"/>
</dbReference>
<evidence type="ECO:0000256" key="5">
    <source>
        <dbReference type="SAM" id="Phobius"/>
    </source>
</evidence>
<dbReference type="InterPro" id="IPR051788">
    <property type="entry name" value="MFS_Transporter"/>
</dbReference>
<feature type="transmembrane region" description="Helical" evidence="5">
    <location>
        <begin position="137"/>
        <end position="155"/>
    </location>
</feature>
<keyword evidence="7" id="KW-1185">Reference proteome</keyword>
<reference evidence="6" key="1">
    <citation type="submission" date="2016-12" db="EMBL/GenBank/DDBJ databases">
        <authorList>
            <person name="Moulin L."/>
        </authorList>
    </citation>
    <scope>NUCLEOTIDE SEQUENCE [LARGE SCALE GENOMIC DNA]</scope>
    <source>
        <strain evidence="6">STM 7183</strain>
    </source>
</reference>
<dbReference type="SUPFAM" id="SSF103473">
    <property type="entry name" value="MFS general substrate transporter"/>
    <property type="match status" value="1"/>
</dbReference>
<accession>A0A1N7SV92</accession>
<feature type="transmembrane region" description="Helical" evidence="5">
    <location>
        <begin position="303"/>
        <end position="324"/>
    </location>
</feature>
<dbReference type="PANTHER" id="PTHR23514:SF13">
    <property type="entry name" value="INNER MEMBRANE PROTEIN YBJJ"/>
    <property type="match status" value="1"/>
</dbReference>
<dbReference type="InterPro" id="IPR036259">
    <property type="entry name" value="MFS_trans_sf"/>
</dbReference>
<dbReference type="Pfam" id="PF07690">
    <property type="entry name" value="MFS_1"/>
    <property type="match status" value="1"/>
</dbReference>
<gene>
    <name evidence="6" type="ORF">BN2476_1150019</name>
</gene>
<organism evidence="6 7">
    <name type="scientific">Paraburkholderia piptadeniae</name>
    <dbReference type="NCBI Taxonomy" id="1701573"/>
    <lineage>
        <taxon>Bacteria</taxon>
        <taxon>Pseudomonadati</taxon>
        <taxon>Pseudomonadota</taxon>
        <taxon>Betaproteobacteria</taxon>
        <taxon>Burkholderiales</taxon>
        <taxon>Burkholderiaceae</taxon>
        <taxon>Paraburkholderia</taxon>
    </lineage>
</organism>
<dbReference type="GO" id="GO:0016020">
    <property type="term" value="C:membrane"/>
    <property type="evidence" value="ECO:0007669"/>
    <property type="project" value="UniProtKB-SubCell"/>
</dbReference>
<feature type="transmembrane region" description="Helical" evidence="5">
    <location>
        <begin position="421"/>
        <end position="443"/>
    </location>
</feature>
<keyword evidence="4 5" id="KW-0472">Membrane</keyword>
<comment type="subcellular location">
    <subcellularLocation>
        <location evidence="1">Membrane</location>
        <topology evidence="1">Multi-pass membrane protein</topology>
    </subcellularLocation>
</comment>
<comment type="caution">
    <text evidence="6">The sequence shown here is derived from an EMBL/GenBank/DDBJ whole genome shotgun (WGS) entry which is preliminary data.</text>
</comment>
<dbReference type="PANTHER" id="PTHR23514">
    <property type="entry name" value="BYPASS OF STOP CODON PROTEIN 6"/>
    <property type="match status" value="1"/>
</dbReference>
<feature type="transmembrane region" description="Helical" evidence="5">
    <location>
        <begin position="270"/>
        <end position="291"/>
    </location>
</feature>
<feature type="transmembrane region" description="Helical" evidence="5">
    <location>
        <begin position="224"/>
        <end position="249"/>
    </location>
</feature>
<feature type="transmembrane region" description="Helical" evidence="5">
    <location>
        <begin position="200"/>
        <end position="218"/>
    </location>
</feature>
<evidence type="ECO:0000256" key="2">
    <source>
        <dbReference type="ARBA" id="ARBA00022692"/>
    </source>
</evidence>
<feature type="transmembrane region" description="Helical" evidence="5">
    <location>
        <begin position="336"/>
        <end position="354"/>
    </location>
</feature>
<dbReference type="CDD" id="cd17393">
    <property type="entry name" value="MFS_MosC_like"/>
    <property type="match status" value="1"/>
</dbReference>
<evidence type="ECO:0000313" key="6">
    <source>
        <dbReference type="EMBL" id="SIT51305.1"/>
    </source>
</evidence>
<protein>
    <submittedName>
        <fullName evidence="6">Permeases of the major facilitator superfamily</fullName>
    </submittedName>
</protein>
<feature type="transmembrane region" description="Helical" evidence="5">
    <location>
        <begin position="360"/>
        <end position="382"/>
    </location>
</feature>
<evidence type="ECO:0000313" key="7">
    <source>
        <dbReference type="Proteomes" id="UP000195569"/>
    </source>
</evidence>
<evidence type="ECO:0000256" key="4">
    <source>
        <dbReference type="ARBA" id="ARBA00023136"/>
    </source>
</evidence>
<dbReference type="Proteomes" id="UP000195569">
    <property type="component" value="Unassembled WGS sequence"/>
</dbReference>